<sequence>MRLMLTSLIALTAAAPAALSQDAGSSVFNRIASFATAMNIAEGEDRAAENSAEIMVATEDGNRLIYSDSPLESLGMIDISDPAAPMPLGHIAMGGEPTTAVVVGSTAFVGVNTSDSFTDPSGVLRSVNLDSKTITDSCEIGGQPDSVAVNKDGTQIAIAIENERDEDLNDGAIPQMPAGFVVTIPVDAGAADCAGLQKIDITGLAEVAGDDPEPEYLSYNEAGDLAVTLQENNHIVIVSNGQVASHFSAGSVDLNGIDTESDGQIDPTGSLAGIPREPDAVAWLDNDHLVTANEGDWNGGSRGFTIWSKDGSVVYDSGNLLEQKLIELGHYPDKRAGKKGGEPEAVITATYDGTPMIFVASERGSIVFAFDATDPANPQLIQALPSGIGPEGLVAIPQRDLFATANETDLGADGAARAHVMIYQRQQAPAAYPQITSAGADELIPWGALSALTIDPADPTRLYAVSDSVYSAAPAIFTIDASQQPARITARTIVTRDGQPAEKLDLEGIVSDGQGGFWLASEGNTEKEVPHAVLHVDTSGAIIQEIGLPNALAAHERRFGFEGIEMVDGKLWLAVQREWGDDPEGHVKLLQLDPSSGDWSGVHYPIESGEGWVGLSDLAAHDGALYVIERDNLIGDKAALKQITRISLAEMTPAPLDAELPVLTKDVVRDLLPDLKSAGGYVVDKVEGLAIAPDGTVYVATDNDGVDDSSGETMFWSFKLD</sequence>
<evidence type="ECO:0000313" key="4">
    <source>
        <dbReference type="Proteomes" id="UP001320702"/>
    </source>
</evidence>
<feature type="signal peptide" evidence="1">
    <location>
        <begin position="1"/>
        <end position="20"/>
    </location>
</feature>
<gene>
    <name evidence="3" type="ORF">MU516_13655</name>
</gene>
<proteinExistence type="predicted"/>
<organism evidence="3 4">
    <name type="scientific">Paracoccus maritimus</name>
    <dbReference type="NCBI Taxonomy" id="2933292"/>
    <lineage>
        <taxon>Bacteria</taxon>
        <taxon>Pseudomonadati</taxon>
        <taxon>Pseudomonadota</taxon>
        <taxon>Alphaproteobacteria</taxon>
        <taxon>Rhodobacterales</taxon>
        <taxon>Paracoccaceae</taxon>
        <taxon>Paracoccus</taxon>
    </lineage>
</organism>
<dbReference type="InterPro" id="IPR015943">
    <property type="entry name" value="WD40/YVTN_repeat-like_dom_sf"/>
</dbReference>
<dbReference type="RefSeq" id="WP_260277789.1">
    <property type="nucleotide sequence ID" value="NZ_JANAVZ010000007.1"/>
</dbReference>
<comment type="caution">
    <text evidence="3">The sequence shown here is derived from an EMBL/GenBank/DDBJ whole genome shotgun (WGS) entry which is preliminary data.</text>
</comment>
<reference evidence="3 4" key="1">
    <citation type="submission" date="2022-04" db="EMBL/GenBank/DDBJ databases">
        <title>Paracoccus sp. YLB-12 draft genome sequence.</title>
        <authorList>
            <person name="Yu L."/>
        </authorList>
    </citation>
    <scope>NUCLEOTIDE SEQUENCE [LARGE SCALE GENOMIC DNA]</scope>
    <source>
        <strain evidence="3 4">YLB-12</strain>
    </source>
</reference>
<dbReference type="SUPFAM" id="SSF50956">
    <property type="entry name" value="Thermostable phytase (3-phytase)"/>
    <property type="match status" value="1"/>
</dbReference>
<evidence type="ECO:0000256" key="1">
    <source>
        <dbReference type="SAM" id="SignalP"/>
    </source>
</evidence>
<keyword evidence="4" id="KW-1185">Reference proteome</keyword>
<dbReference type="InterPro" id="IPR011044">
    <property type="entry name" value="Quino_amine_DH_bsu"/>
</dbReference>
<dbReference type="EMBL" id="JANAVZ010000007">
    <property type="protein sequence ID" value="MCT4333908.1"/>
    <property type="molecule type" value="Genomic_DNA"/>
</dbReference>
<evidence type="ECO:0000313" key="3">
    <source>
        <dbReference type="EMBL" id="MCT4333908.1"/>
    </source>
</evidence>
<accession>A0ABT2KBJ0</accession>
<dbReference type="PANTHER" id="PTHR46928:SF1">
    <property type="entry name" value="MESENCHYME-SPECIFIC CELL SURFACE GLYCOPROTEIN"/>
    <property type="match status" value="1"/>
</dbReference>
<dbReference type="InterPro" id="IPR052956">
    <property type="entry name" value="Mesenchyme-surface_protein"/>
</dbReference>
<dbReference type="InterPro" id="IPR027372">
    <property type="entry name" value="Phytase-like_dom"/>
</dbReference>
<feature type="domain" description="Phytase-like" evidence="2">
    <location>
        <begin position="444"/>
        <end position="704"/>
    </location>
</feature>
<dbReference type="Pfam" id="PF13449">
    <property type="entry name" value="Phytase-like"/>
    <property type="match status" value="1"/>
</dbReference>
<protein>
    <submittedName>
        <fullName evidence="3">Esterase-like activity of phytase family protein</fullName>
    </submittedName>
</protein>
<dbReference type="SUPFAM" id="SSF50969">
    <property type="entry name" value="YVTN repeat-like/Quinoprotein amine dehydrogenase"/>
    <property type="match status" value="1"/>
</dbReference>
<feature type="chain" id="PRO_5045287943" evidence="1">
    <location>
        <begin position="21"/>
        <end position="721"/>
    </location>
</feature>
<keyword evidence="1" id="KW-0732">Signal</keyword>
<dbReference type="Proteomes" id="UP001320702">
    <property type="component" value="Unassembled WGS sequence"/>
</dbReference>
<name>A0ABT2KBJ0_9RHOB</name>
<dbReference type="Gene3D" id="2.130.10.10">
    <property type="entry name" value="YVTN repeat-like/Quinoprotein amine dehydrogenase"/>
    <property type="match status" value="1"/>
</dbReference>
<evidence type="ECO:0000259" key="2">
    <source>
        <dbReference type="Pfam" id="PF13449"/>
    </source>
</evidence>
<dbReference type="PANTHER" id="PTHR46928">
    <property type="entry name" value="MESENCHYME-SPECIFIC CELL SURFACE GLYCOPROTEIN"/>
    <property type="match status" value="1"/>
</dbReference>